<feature type="domain" description="N-acetyltransferase" evidence="1">
    <location>
        <begin position="7"/>
        <end position="173"/>
    </location>
</feature>
<dbReference type="InterPro" id="IPR016181">
    <property type="entry name" value="Acyl_CoA_acyltransferase"/>
</dbReference>
<dbReference type="PANTHER" id="PTHR43441">
    <property type="entry name" value="RIBOSOMAL-PROTEIN-SERINE ACETYLTRANSFERASE"/>
    <property type="match status" value="1"/>
</dbReference>
<reference evidence="2 3" key="1">
    <citation type="journal article" date="2015" name="Stand. Genomic Sci.">
        <title>Genomic Encyclopedia of Bacterial and Archaeal Type Strains, Phase III: the genomes of soil and plant-associated and newly described type strains.</title>
        <authorList>
            <person name="Whitman W.B."/>
            <person name="Woyke T."/>
            <person name="Klenk H.P."/>
            <person name="Zhou Y."/>
            <person name="Lilburn T.G."/>
            <person name="Beck B.J."/>
            <person name="De Vos P."/>
            <person name="Vandamme P."/>
            <person name="Eisen J.A."/>
            <person name="Garrity G."/>
            <person name="Hugenholtz P."/>
            <person name="Kyrpides N.C."/>
        </authorList>
    </citation>
    <scope>NUCLEOTIDE SEQUENCE [LARGE SCALE GENOMIC DNA]</scope>
    <source>
        <strain evidence="2 3">CGMCC 1.10136</strain>
    </source>
</reference>
<dbReference type="Proteomes" id="UP000316471">
    <property type="component" value="Unassembled WGS sequence"/>
</dbReference>
<dbReference type="GO" id="GO:1990189">
    <property type="term" value="F:protein N-terminal-serine acetyltransferase activity"/>
    <property type="evidence" value="ECO:0007669"/>
    <property type="project" value="TreeGrafter"/>
</dbReference>
<comment type="caution">
    <text evidence="2">The sequence shown here is derived from an EMBL/GenBank/DDBJ whole genome shotgun (WGS) entry which is preliminary data.</text>
</comment>
<dbReference type="Gene3D" id="3.40.630.30">
    <property type="match status" value="1"/>
</dbReference>
<dbReference type="PROSITE" id="PS51186">
    <property type="entry name" value="GNAT"/>
    <property type="match status" value="1"/>
</dbReference>
<evidence type="ECO:0000313" key="3">
    <source>
        <dbReference type="Proteomes" id="UP000316471"/>
    </source>
</evidence>
<keyword evidence="3" id="KW-1185">Reference proteome</keyword>
<dbReference type="AlphaFoldDB" id="A0A562LK62"/>
<dbReference type="GO" id="GO:0008999">
    <property type="term" value="F:protein-N-terminal-alanine acetyltransferase activity"/>
    <property type="evidence" value="ECO:0007669"/>
    <property type="project" value="TreeGrafter"/>
</dbReference>
<name>A0A562LK62_9GAMM</name>
<keyword evidence="2" id="KW-0808">Transferase</keyword>
<dbReference type="InterPro" id="IPR051908">
    <property type="entry name" value="Ribosomal_N-acetyltransferase"/>
</dbReference>
<organism evidence="2 3">
    <name type="scientific">Aerolutibacter ruishenii</name>
    <dbReference type="NCBI Taxonomy" id="686800"/>
    <lineage>
        <taxon>Bacteria</taxon>
        <taxon>Pseudomonadati</taxon>
        <taxon>Pseudomonadota</taxon>
        <taxon>Gammaproteobacteria</taxon>
        <taxon>Lysobacterales</taxon>
        <taxon>Lysobacteraceae</taxon>
        <taxon>Aerolutibacter</taxon>
    </lineage>
</organism>
<accession>A0A562LK62</accession>
<protein>
    <submittedName>
        <fullName evidence="2">RimJ/RimL family protein N-acetyltransferase</fullName>
    </submittedName>
</protein>
<dbReference type="SUPFAM" id="SSF55729">
    <property type="entry name" value="Acyl-CoA N-acyltransferases (Nat)"/>
    <property type="match status" value="1"/>
</dbReference>
<dbReference type="PANTHER" id="PTHR43441:SF11">
    <property type="entry name" value="RIBOSOMAL-PROTEIN-SERINE ACETYLTRANSFERASE"/>
    <property type="match status" value="1"/>
</dbReference>
<gene>
    <name evidence="2" type="ORF">IP93_02584</name>
</gene>
<dbReference type="OrthoDB" id="9801656at2"/>
<dbReference type="GO" id="GO:0005737">
    <property type="term" value="C:cytoplasm"/>
    <property type="evidence" value="ECO:0007669"/>
    <property type="project" value="TreeGrafter"/>
</dbReference>
<dbReference type="EMBL" id="VLKP01000011">
    <property type="protein sequence ID" value="TWI07976.1"/>
    <property type="molecule type" value="Genomic_DNA"/>
</dbReference>
<dbReference type="InterPro" id="IPR000182">
    <property type="entry name" value="GNAT_dom"/>
</dbReference>
<evidence type="ECO:0000259" key="1">
    <source>
        <dbReference type="PROSITE" id="PS51186"/>
    </source>
</evidence>
<evidence type="ECO:0000313" key="2">
    <source>
        <dbReference type="EMBL" id="TWI07976.1"/>
    </source>
</evidence>
<dbReference type="CDD" id="cd04301">
    <property type="entry name" value="NAT_SF"/>
    <property type="match status" value="1"/>
</dbReference>
<sequence length="179" mass="20197">MLDAGTVRLRPHRADDLLDFFALYSDPQVMRYWSFPAWTHVDQARERFEGALAGDDPSKLLCWAVADAERDRLIGGVTLFAIDPAQGRAEIGYALHSSQWGRGHARHALRAVLDHAFGALGLRRVEADIDPRNLASCRLVERLGFTREGLLRERWQVGGELQDTALYGLLAREWFAGQR</sequence>
<proteinExistence type="predicted"/>
<dbReference type="Pfam" id="PF13302">
    <property type="entry name" value="Acetyltransf_3"/>
    <property type="match status" value="1"/>
</dbReference>